<dbReference type="CDD" id="cd17932">
    <property type="entry name" value="DEXQc_UvrD"/>
    <property type="match status" value="1"/>
</dbReference>
<feature type="compositionally biased region" description="Basic and acidic residues" evidence="12">
    <location>
        <begin position="829"/>
        <end position="839"/>
    </location>
</feature>
<evidence type="ECO:0000256" key="9">
    <source>
        <dbReference type="ARBA" id="ARBA00034808"/>
    </source>
</evidence>
<feature type="compositionally biased region" description="Polar residues" evidence="12">
    <location>
        <begin position="801"/>
        <end position="810"/>
    </location>
</feature>
<dbReference type="GeneID" id="80878052"/>
<keyword evidence="4 11" id="KW-0347">Helicase</keyword>
<evidence type="ECO:0000256" key="8">
    <source>
        <dbReference type="ARBA" id="ARBA00034617"/>
    </source>
</evidence>
<evidence type="ECO:0000259" key="14">
    <source>
        <dbReference type="PROSITE" id="PS51217"/>
    </source>
</evidence>
<dbReference type="SUPFAM" id="SSF52540">
    <property type="entry name" value="P-loop containing nucleoside triphosphate hydrolases"/>
    <property type="match status" value="1"/>
</dbReference>
<dbReference type="EC" id="5.6.2.4" evidence="9"/>
<dbReference type="GO" id="GO:0005524">
    <property type="term" value="F:ATP binding"/>
    <property type="evidence" value="ECO:0007669"/>
    <property type="project" value="UniProtKB-UniRule"/>
</dbReference>
<evidence type="ECO:0000256" key="2">
    <source>
        <dbReference type="ARBA" id="ARBA00022741"/>
    </source>
</evidence>
<dbReference type="KEGG" id="som:SOMG_04581"/>
<keyword evidence="5 11" id="KW-0067">ATP-binding</keyword>
<evidence type="ECO:0000256" key="3">
    <source>
        <dbReference type="ARBA" id="ARBA00022801"/>
    </source>
</evidence>
<dbReference type="GO" id="GO:0043138">
    <property type="term" value="F:3'-5' DNA helicase activity"/>
    <property type="evidence" value="ECO:0007669"/>
    <property type="project" value="UniProtKB-EC"/>
</dbReference>
<reference evidence="15 16" key="1">
    <citation type="journal article" date="2023" name="G3 (Bethesda)">
        <title>A high-quality reference genome for the fission yeast Schizosaccharomyces osmophilus.</title>
        <authorList>
            <person name="Jia G.S."/>
            <person name="Zhang W.C."/>
            <person name="Liang Y."/>
            <person name="Liu X.H."/>
            <person name="Rhind N."/>
            <person name="Pidoux A."/>
            <person name="Brysch-Herzberg M."/>
            <person name="Du L.L."/>
        </authorList>
    </citation>
    <scope>NUCLEOTIDE SEQUENCE [LARGE SCALE GENOMIC DNA]</scope>
    <source>
        <strain evidence="15 16">CBS 15793</strain>
    </source>
</reference>
<feature type="domain" description="UvrD-like helicase ATP-binding" evidence="13">
    <location>
        <begin position="9"/>
        <end position="304"/>
    </location>
</feature>
<evidence type="ECO:0000256" key="6">
    <source>
        <dbReference type="ARBA" id="ARBA00023125"/>
    </source>
</evidence>
<feature type="compositionally biased region" description="Polar residues" evidence="12">
    <location>
        <begin position="876"/>
        <end position="888"/>
    </location>
</feature>
<feature type="region of interest" description="Disordered" evidence="12">
    <location>
        <begin position="749"/>
        <end position="768"/>
    </location>
</feature>
<dbReference type="Gene3D" id="3.40.50.300">
    <property type="entry name" value="P-loop containing nucleotide triphosphate hydrolases"/>
    <property type="match status" value="2"/>
</dbReference>
<evidence type="ECO:0000256" key="1">
    <source>
        <dbReference type="ARBA" id="ARBA00009922"/>
    </source>
</evidence>
<dbReference type="PANTHER" id="PTHR11070:SF2">
    <property type="entry name" value="ATP-DEPENDENT DNA HELICASE SRS2"/>
    <property type="match status" value="1"/>
</dbReference>
<dbReference type="GO" id="GO:0000725">
    <property type="term" value="P:recombinational repair"/>
    <property type="evidence" value="ECO:0007669"/>
    <property type="project" value="TreeGrafter"/>
</dbReference>
<evidence type="ECO:0000256" key="5">
    <source>
        <dbReference type="ARBA" id="ARBA00022840"/>
    </source>
</evidence>
<dbReference type="GO" id="GO:0003677">
    <property type="term" value="F:DNA binding"/>
    <property type="evidence" value="ECO:0007669"/>
    <property type="project" value="UniProtKB-KW"/>
</dbReference>
<keyword evidence="2 11" id="KW-0547">Nucleotide-binding</keyword>
<dbReference type="InterPro" id="IPR014016">
    <property type="entry name" value="UvrD-like_ATP-bd"/>
</dbReference>
<feature type="compositionally biased region" description="Polar residues" evidence="12">
    <location>
        <begin position="841"/>
        <end position="856"/>
    </location>
</feature>
<dbReference type="GO" id="GO:0005634">
    <property type="term" value="C:nucleus"/>
    <property type="evidence" value="ECO:0007669"/>
    <property type="project" value="TreeGrafter"/>
</dbReference>
<feature type="domain" description="UvrD-like helicase C-terminal" evidence="14">
    <location>
        <begin position="305"/>
        <end position="596"/>
    </location>
</feature>
<evidence type="ECO:0000256" key="7">
    <source>
        <dbReference type="ARBA" id="ARBA00023235"/>
    </source>
</evidence>
<feature type="compositionally biased region" description="Basic and acidic residues" evidence="12">
    <location>
        <begin position="857"/>
        <end position="875"/>
    </location>
</feature>
<dbReference type="InterPro" id="IPR000212">
    <property type="entry name" value="DNA_helicase_UvrD/REP"/>
</dbReference>
<name>A0AAE9WED8_9SCHI</name>
<dbReference type="InterPro" id="IPR027417">
    <property type="entry name" value="P-loop_NTPase"/>
</dbReference>
<protein>
    <recommendedName>
        <fullName evidence="9">DNA 3'-5' helicase</fullName>
        <ecNumber evidence="9">5.6.2.4</ecNumber>
    </recommendedName>
</protein>
<comment type="catalytic activity">
    <reaction evidence="8">
        <text>Couples ATP hydrolysis with the unwinding of duplex DNA by translocating in the 3'-5' direction.</text>
        <dbReference type="EC" id="5.6.2.4"/>
    </reaction>
</comment>
<evidence type="ECO:0000256" key="12">
    <source>
        <dbReference type="SAM" id="MobiDB-lite"/>
    </source>
</evidence>
<dbReference type="PANTHER" id="PTHR11070">
    <property type="entry name" value="UVRD / RECB / PCRA DNA HELICASE FAMILY MEMBER"/>
    <property type="match status" value="1"/>
</dbReference>
<dbReference type="InterPro" id="IPR013986">
    <property type="entry name" value="DExx_box_DNA_helicase_dom_sf"/>
</dbReference>
<dbReference type="AlphaFoldDB" id="A0AAE9WED8"/>
<dbReference type="EMBL" id="CP115613">
    <property type="protein sequence ID" value="WBW74744.1"/>
    <property type="molecule type" value="Genomic_DNA"/>
</dbReference>
<dbReference type="Pfam" id="PF00580">
    <property type="entry name" value="UvrD-helicase"/>
    <property type="match status" value="1"/>
</dbReference>
<organism evidence="15 16">
    <name type="scientific">Schizosaccharomyces osmophilus</name>
    <dbReference type="NCBI Taxonomy" id="2545709"/>
    <lineage>
        <taxon>Eukaryota</taxon>
        <taxon>Fungi</taxon>
        <taxon>Dikarya</taxon>
        <taxon>Ascomycota</taxon>
        <taxon>Taphrinomycotina</taxon>
        <taxon>Schizosaccharomycetes</taxon>
        <taxon>Schizosaccharomycetales</taxon>
        <taxon>Schizosaccharomycetaceae</taxon>
        <taxon>Schizosaccharomyces</taxon>
    </lineage>
</organism>
<keyword evidence="6" id="KW-0238">DNA-binding</keyword>
<proteinExistence type="inferred from homology"/>
<dbReference type="Gene3D" id="1.10.10.160">
    <property type="match status" value="1"/>
</dbReference>
<keyword evidence="16" id="KW-1185">Reference proteome</keyword>
<evidence type="ECO:0000256" key="11">
    <source>
        <dbReference type="PROSITE-ProRule" id="PRU00560"/>
    </source>
</evidence>
<evidence type="ECO:0000256" key="10">
    <source>
        <dbReference type="ARBA" id="ARBA00048988"/>
    </source>
</evidence>
<dbReference type="PROSITE" id="PS51217">
    <property type="entry name" value="UVRD_HELICASE_CTER"/>
    <property type="match status" value="1"/>
</dbReference>
<evidence type="ECO:0000313" key="16">
    <source>
        <dbReference type="Proteomes" id="UP001212411"/>
    </source>
</evidence>
<dbReference type="InterPro" id="IPR014017">
    <property type="entry name" value="DNA_helicase_UvrD-like_C"/>
</dbReference>
<dbReference type="Pfam" id="PF13361">
    <property type="entry name" value="UvrD_C"/>
    <property type="match status" value="1"/>
</dbReference>
<comment type="catalytic activity">
    <reaction evidence="10">
        <text>ATP + H2O = ADP + phosphate + H(+)</text>
        <dbReference type="Rhea" id="RHEA:13065"/>
        <dbReference type="ChEBI" id="CHEBI:15377"/>
        <dbReference type="ChEBI" id="CHEBI:15378"/>
        <dbReference type="ChEBI" id="CHEBI:30616"/>
        <dbReference type="ChEBI" id="CHEBI:43474"/>
        <dbReference type="ChEBI" id="CHEBI:456216"/>
        <dbReference type="EC" id="5.6.2.4"/>
    </reaction>
</comment>
<feature type="binding site" evidence="11">
    <location>
        <begin position="30"/>
        <end position="37"/>
    </location>
    <ligand>
        <name>ATP</name>
        <dbReference type="ChEBI" id="CHEBI:30616"/>
    </ligand>
</feature>
<dbReference type="GO" id="GO:0016787">
    <property type="term" value="F:hydrolase activity"/>
    <property type="evidence" value="ECO:0007669"/>
    <property type="project" value="UniProtKB-UniRule"/>
</dbReference>
<evidence type="ECO:0000256" key="4">
    <source>
        <dbReference type="ARBA" id="ARBA00022806"/>
    </source>
</evidence>
<dbReference type="Gene3D" id="1.10.486.10">
    <property type="entry name" value="PCRA, domain 4"/>
    <property type="match status" value="1"/>
</dbReference>
<evidence type="ECO:0000259" key="13">
    <source>
        <dbReference type="PROSITE" id="PS51198"/>
    </source>
</evidence>
<dbReference type="CDD" id="cd18807">
    <property type="entry name" value="SF1_C_UvrD"/>
    <property type="match status" value="1"/>
</dbReference>
<dbReference type="RefSeq" id="XP_056038987.1">
    <property type="nucleotide sequence ID" value="XM_056183363.1"/>
</dbReference>
<feature type="compositionally biased region" description="Basic residues" evidence="12">
    <location>
        <begin position="890"/>
        <end position="905"/>
    </location>
</feature>
<dbReference type="PROSITE" id="PS51198">
    <property type="entry name" value="UVRD_HELICASE_ATP_BIND"/>
    <property type="match status" value="1"/>
</dbReference>
<feature type="region of interest" description="Disordered" evidence="12">
    <location>
        <begin position="801"/>
        <end position="905"/>
    </location>
</feature>
<keyword evidence="7" id="KW-0413">Isomerase</keyword>
<dbReference type="Proteomes" id="UP001212411">
    <property type="component" value="Chromosome 3"/>
</dbReference>
<accession>A0AAE9WED8</accession>
<feature type="compositionally biased region" description="Basic and acidic residues" evidence="12">
    <location>
        <begin position="757"/>
        <end position="768"/>
    </location>
</feature>
<keyword evidence="3 11" id="KW-0378">Hydrolase</keyword>
<evidence type="ECO:0000313" key="15">
    <source>
        <dbReference type="EMBL" id="WBW74744.1"/>
    </source>
</evidence>
<comment type="similarity">
    <text evidence="1">Belongs to the helicase family. UvrD subfamily.</text>
</comment>
<gene>
    <name evidence="15" type="primary">srs2</name>
    <name evidence="15" type="ORF">SOMG_04581</name>
</gene>
<sequence>MASTPSYLQSLNTQQRLSVESDHKYTQILAGPGSGKTRVLTSRVAYLLQVANCNPRDLIVATFTNKAANEIKQRIHTLLGNEKSSKIVSGTFHSIAYKYLSVYGKHIGLSSKWLVADRSDAKSIVKRLLTTLKKADNTLASGIRGQELTPENVLTRISKMKSSGLLAKSDSPELVLLPGMDTPPPELQSYQSTELYKLYQTTLRKTNLMDFDDLLLHFILLLQTYPSCIANIKHILIDEFQDTSRIQYYLLKLLSQNDTAITIVGDPDQSIYGFRSAEIENLNRMKKDFQGTQILNLEMNYRSAHCILELALSIISQDKTRPQKDIRSDYSMSLRPSYRTFETNQKESYWIACEIKRIVECCPQLFTYDDVAILVRSSSLTRSLEHALTEVGVSYRMVGVHKFFDREEVRDMVAYARVIANRDPTSLIRILNTPARNIGKTKIDRLLEETERRNLPLWQTLVQVSENYILLSQRQDKSFLKSLKTFIGLIEDLDRESHDKDKSVSDLLSSVLREIKYYDFLRKKNPETYDEKWDNVMELVHQSDVLAQQEEVSLIEEGPQEIPLHKFLAHVTLASNDKEEDKSSKVTISTLHAAKGLEWPVVFLPCVCENIIPHSRSDDVDEERRLLYVGITRAQALLYISSFQGSVGSYSDAESFSSKQDISSFLRSYETTKYLSEQDIVFNNQLASEISIILNRKEYGTVKNISIQDINERSNKAHQNEIIYTDKPAFVCSRSLAETELKKRVRDQEFMGVPDEPSEKENASKRKGNVDIREFFSKKEDPRLGLNIGKTDFSYQQQKQTLVNNGSNNRLHGISVKDIGKRKIPRRTISTEKPAKYEEASSFSSPSTNKQSTHSLINEEKEQLKDIKTSERESANENTSKNPLQISQAPRKKRLGVRLRVSRML</sequence>